<name>A0A4R6V512_9ACTN</name>
<evidence type="ECO:0000313" key="6">
    <source>
        <dbReference type="Proteomes" id="UP000295281"/>
    </source>
</evidence>
<dbReference type="OrthoDB" id="3214900at2"/>
<evidence type="ECO:0000256" key="2">
    <source>
        <dbReference type="ARBA" id="ARBA00023125"/>
    </source>
</evidence>
<reference evidence="5 6" key="1">
    <citation type="submission" date="2019-03" db="EMBL/GenBank/DDBJ databases">
        <title>Genomic Encyclopedia of Type Strains, Phase IV (KMG-IV): sequencing the most valuable type-strain genomes for metagenomic binning, comparative biology and taxonomic classification.</title>
        <authorList>
            <person name="Goeker M."/>
        </authorList>
    </citation>
    <scope>NUCLEOTIDE SEQUENCE [LARGE SCALE GENOMIC DNA]</scope>
    <source>
        <strain evidence="5 6">DSM 46770</strain>
    </source>
</reference>
<organism evidence="5 6">
    <name type="scientific">Actinorugispora endophytica</name>
    <dbReference type="NCBI Taxonomy" id="1605990"/>
    <lineage>
        <taxon>Bacteria</taxon>
        <taxon>Bacillati</taxon>
        <taxon>Actinomycetota</taxon>
        <taxon>Actinomycetes</taxon>
        <taxon>Streptosporangiales</taxon>
        <taxon>Nocardiopsidaceae</taxon>
        <taxon>Actinorugispora</taxon>
    </lineage>
</organism>
<dbReference type="InterPro" id="IPR028978">
    <property type="entry name" value="Chorismate_lyase_/UTRA_dom_sf"/>
</dbReference>
<dbReference type="PROSITE" id="PS50949">
    <property type="entry name" value="HTH_GNTR"/>
    <property type="match status" value="1"/>
</dbReference>
<keyword evidence="2" id="KW-0238">DNA-binding</keyword>
<dbReference type="InterPro" id="IPR050679">
    <property type="entry name" value="Bact_HTH_transcr_reg"/>
</dbReference>
<dbReference type="GO" id="GO:0003700">
    <property type="term" value="F:DNA-binding transcription factor activity"/>
    <property type="evidence" value="ECO:0007669"/>
    <property type="project" value="InterPro"/>
</dbReference>
<evidence type="ECO:0000313" key="5">
    <source>
        <dbReference type="EMBL" id="TDQ55394.1"/>
    </source>
</evidence>
<dbReference type="RefSeq" id="WP_133739918.1">
    <property type="nucleotide sequence ID" value="NZ_SNYN01000001.1"/>
</dbReference>
<dbReference type="SMART" id="SM00345">
    <property type="entry name" value="HTH_GNTR"/>
    <property type="match status" value="1"/>
</dbReference>
<dbReference type="SMART" id="SM00866">
    <property type="entry name" value="UTRA"/>
    <property type="match status" value="1"/>
</dbReference>
<evidence type="ECO:0000256" key="1">
    <source>
        <dbReference type="ARBA" id="ARBA00023015"/>
    </source>
</evidence>
<keyword evidence="1" id="KW-0805">Transcription regulation</keyword>
<evidence type="ECO:0000256" key="3">
    <source>
        <dbReference type="ARBA" id="ARBA00023163"/>
    </source>
</evidence>
<dbReference type="GO" id="GO:0045892">
    <property type="term" value="P:negative regulation of DNA-templated transcription"/>
    <property type="evidence" value="ECO:0007669"/>
    <property type="project" value="TreeGrafter"/>
</dbReference>
<dbReference type="InterPro" id="IPR036390">
    <property type="entry name" value="WH_DNA-bd_sf"/>
</dbReference>
<accession>A0A4R6V512</accession>
<dbReference type="InterPro" id="IPR011663">
    <property type="entry name" value="UTRA"/>
</dbReference>
<dbReference type="PANTHER" id="PTHR44846:SF17">
    <property type="entry name" value="GNTR-FAMILY TRANSCRIPTIONAL REGULATOR"/>
    <property type="match status" value="1"/>
</dbReference>
<dbReference type="Pfam" id="PF07702">
    <property type="entry name" value="UTRA"/>
    <property type="match status" value="1"/>
</dbReference>
<feature type="domain" description="HTH gntR-type" evidence="4">
    <location>
        <begin position="11"/>
        <end position="79"/>
    </location>
</feature>
<dbReference type="GO" id="GO:0003677">
    <property type="term" value="F:DNA binding"/>
    <property type="evidence" value="ECO:0007669"/>
    <property type="project" value="UniProtKB-KW"/>
</dbReference>
<dbReference type="Pfam" id="PF00392">
    <property type="entry name" value="GntR"/>
    <property type="match status" value="1"/>
</dbReference>
<dbReference type="SUPFAM" id="SSF46785">
    <property type="entry name" value="Winged helix' DNA-binding domain"/>
    <property type="match status" value="1"/>
</dbReference>
<dbReference type="Proteomes" id="UP000295281">
    <property type="component" value="Unassembled WGS sequence"/>
</dbReference>
<dbReference type="InterPro" id="IPR000524">
    <property type="entry name" value="Tscrpt_reg_HTH_GntR"/>
</dbReference>
<dbReference type="PANTHER" id="PTHR44846">
    <property type="entry name" value="MANNOSYL-D-GLYCERATE TRANSPORT/METABOLISM SYSTEM REPRESSOR MNGR-RELATED"/>
    <property type="match status" value="1"/>
</dbReference>
<comment type="caution">
    <text evidence="5">The sequence shown here is derived from an EMBL/GenBank/DDBJ whole genome shotgun (WGS) entry which is preliminary data.</text>
</comment>
<dbReference type="CDD" id="cd07377">
    <property type="entry name" value="WHTH_GntR"/>
    <property type="match status" value="1"/>
</dbReference>
<gene>
    <name evidence="5" type="ORF">EV190_101721</name>
</gene>
<dbReference type="AlphaFoldDB" id="A0A4R6V512"/>
<proteinExistence type="predicted"/>
<dbReference type="PRINTS" id="PR00035">
    <property type="entry name" value="HTHGNTR"/>
</dbReference>
<dbReference type="EMBL" id="SNYN01000001">
    <property type="protein sequence ID" value="TDQ55394.1"/>
    <property type="molecule type" value="Genomic_DNA"/>
</dbReference>
<sequence>MVSTVGARSAKPRYLQIADDIEERIRAGRLAPAEEIPSETALMERYGVSSGTVRKAVAQLRTTGLVETYQGRGSFVKSRPPVTRKSSDRFRRSHRRAGKAAYIAETEQAGVKPTVQVLSIGPVPAPAEIAERLGVDEGDKVLARRRLYFSDGTPTEEATSYLPWDVARDIPELFEENPGGGGIYARLEEHEHEFAEYTETVRARLATKQEASALSLSPGSAIIHLTRNAVTTVGRVVEVCDTIMAADQFVLDYRIPATD</sequence>
<dbReference type="Gene3D" id="1.10.10.10">
    <property type="entry name" value="Winged helix-like DNA-binding domain superfamily/Winged helix DNA-binding domain"/>
    <property type="match status" value="1"/>
</dbReference>
<dbReference type="Gene3D" id="3.40.1410.10">
    <property type="entry name" value="Chorismate lyase-like"/>
    <property type="match status" value="1"/>
</dbReference>
<dbReference type="SUPFAM" id="SSF64288">
    <property type="entry name" value="Chorismate lyase-like"/>
    <property type="match status" value="1"/>
</dbReference>
<keyword evidence="3" id="KW-0804">Transcription</keyword>
<evidence type="ECO:0000259" key="4">
    <source>
        <dbReference type="PROSITE" id="PS50949"/>
    </source>
</evidence>
<protein>
    <submittedName>
        <fullName evidence="5">GntR family transcriptional regulator</fullName>
    </submittedName>
</protein>
<keyword evidence="6" id="KW-1185">Reference proteome</keyword>
<dbReference type="InterPro" id="IPR036388">
    <property type="entry name" value="WH-like_DNA-bd_sf"/>
</dbReference>